<dbReference type="RefSeq" id="XP_043176190.1">
    <property type="nucleotide sequence ID" value="XM_043323771.1"/>
</dbReference>
<sequence>MSACVGIFLDYNSCPNKDIQDLSGVLRSLRTYCAQHGSVTLFKAYLRLLGKAYYSDRPGCPRAEMDEAGVITVENPMGHLGVLATDVFCFLLDHRGSPDSKTVVLVSGNPHIAYLVTALRARHVKVGLVASLSDLDKILSQASWTKSWESFLTSTDPLNIAKGVDDCLLPSAATEESNSSVKSTSDHSLVDVPPAQAPSTGIQYSTPSAVQTKPETCTSSEELPAPLLPNFEYKVTNEKVREPLEYLTRILRSLHDVSTTSHKLRISEDDTLYFELLKDPEAFKIKSWRRELKNLYFCQDILKNPQVAGKLDALFTLLEEYDKMSKNYLADTVFEQSTKSIQSQAGANRMAPFGPQHQPGGGPSGGMPGGMGGMNMGMNMPSMGGAPGGMNPAMGVPGGMNPGMNVGGPNMGGMGGPPNTMNMGVNGPAVGIGANGQRPGIPRKMGVNQMPMGGVRHGMPQRMNVGMQNGMASAMPGQSAMGGMNTLLSGAPNLAGAQGGMGNMGPGAGGPNGPGGAGGMGRMIPSMGGANGGMSLGAQPGNMPGPNMGPGPGPGPGMAASGAMSGMNGWTGNTPTAWSSAPTPANSTTLIPSPSQHPPLGPQPQHPHGVGGSQIGGPAQHGVGGSAQMAHSLVPQMGQQAPPSSQPSAGSPVNNLPAHHPAQLAGQMGGGIPGPGGSMSGATMGQPGGTPRMATPVHPGGPGGPLMSNPPAPSPHRMGGSPAHHQGHPHQPHIVGSPAHQTR</sequence>
<feature type="region of interest" description="Disordered" evidence="1">
    <location>
        <begin position="342"/>
        <end position="369"/>
    </location>
</feature>
<dbReference type="EMBL" id="CP059658">
    <property type="protein sequence ID" value="QRW15953.1"/>
    <property type="molecule type" value="Genomic_DNA"/>
</dbReference>
<feature type="compositionally biased region" description="Gly residues" evidence="1">
    <location>
        <begin position="667"/>
        <end position="679"/>
    </location>
</feature>
<feature type="compositionally biased region" description="Gly residues" evidence="1">
    <location>
        <begin position="359"/>
        <end position="369"/>
    </location>
</feature>
<reference evidence="2" key="1">
    <citation type="submission" date="2020-05" db="EMBL/GenBank/DDBJ databases">
        <title>Evolutionary and genomic comparisons of hybrid uninucleate and nonhybrid Rhizoctonia fungi.</title>
        <authorList>
            <person name="Li C."/>
            <person name="Chen X."/>
        </authorList>
    </citation>
    <scope>NUCLEOTIDE SEQUENCE</scope>
    <source>
        <strain evidence="2">AG-1 IA</strain>
    </source>
</reference>
<feature type="compositionally biased region" description="Pro residues" evidence="1">
    <location>
        <begin position="595"/>
        <end position="605"/>
    </location>
</feature>
<protein>
    <submittedName>
        <fullName evidence="2">NYN domain protein</fullName>
    </submittedName>
</protein>
<gene>
    <name evidence="2" type="ORF">RhiXN_03954</name>
</gene>
<feature type="region of interest" description="Disordered" evidence="1">
    <location>
        <begin position="175"/>
        <end position="209"/>
    </location>
</feature>
<organism evidence="2 3">
    <name type="scientific">Rhizoctonia solani</name>
    <dbReference type="NCBI Taxonomy" id="456999"/>
    <lineage>
        <taxon>Eukaryota</taxon>
        <taxon>Fungi</taxon>
        <taxon>Dikarya</taxon>
        <taxon>Basidiomycota</taxon>
        <taxon>Agaricomycotina</taxon>
        <taxon>Agaricomycetes</taxon>
        <taxon>Cantharellales</taxon>
        <taxon>Ceratobasidiaceae</taxon>
        <taxon>Rhizoctonia</taxon>
    </lineage>
</organism>
<feature type="compositionally biased region" description="Polar residues" evidence="1">
    <location>
        <begin position="197"/>
        <end position="209"/>
    </location>
</feature>
<evidence type="ECO:0000256" key="1">
    <source>
        <dbReference type="SAM" id="MobiDB-lite"/>
    </source>
</evidence>
<feature type="compositionally biased region" description="Low complexity" evidence="1">
    <location>
        <begin position="557"/>
        <end position="568"/>
    </location>
</feature>
<feature type="region of interest" description="Disordered" evidence="1">
    <location>
        <begin position="540"/>
        <end position="743"/>
    </location>
</feature>
<accession>A0A8H8NPD2</accession>
<evidence type="ECO:0000313" key="3">
    <source>
        <dbReference type="Proteomes" id="UP000650533"/>
    </source>
</evidence>
<dbReference type="AlphaFoldDB" id="A0A8H8NPD2"/>
<dbReference type="KEGG" id="rsx:RhiXN_03954"/>
<feature type="compositionally biased region" description="Low complexity" evidence="1">
    <location>
        <begin position="635"/>
        <end position="652"/>
    </location>
</feature>
<dbReference type="GeneID" id="67026234"/>
<feature type="compositionally biased region" description="Polar residues" evidence="1">
    <location>
        <begin position="570"/>
        <end position="591"/>
    </location>
</feature>
<dbReference type="Proteomes" id="UP000650533">
    <property type="component" value="Chromosome 1"/>
</dbReference>
<name>A0A8H8NPD2_9AGAM</name>
<evidence type="ECO:0000313" key="2">
    <source>
        <dbReference type="EMBL" id="QRW15953.1"/>
    </source>
</evidence>
<proteinExistence type="predicted"/>